<evidence type="ECO:0000256" key="2">
    <source>
        <dbReference type="ARBA" id="ARBA00023002"/>
    </source>
</evidence>
<dbReference type="PANTHER" id="PTHR44196:SF1">
    <property type="entry name" value="DEHYDROGENASE_REDUCTASE SDR FAMILY MEMBER 7B"/>
    <property type="match status" value="1"/>
</dbReference>
<name>A0A5B8S6Z4_9SPHN</name>
<gene>
    <name evidence="5" type="ORF">FRF71_14960</name>
</gene>
<dbReference type="Pfam" id="PF00106">
    <property type="entry name" value="adh_short"/>
    <property type="match status" value="1"/>
</dbReference>
<evidence type="ECO:0000313" key="6">
    <source>
        <dbReference type="Proteomes" id="UP000321172"/>
    </source>
</evidence>
<dbReference type="PRINTS" id="PR00080">
    <property type="entry name" value="SDRFAMILY"/>
</dbReference>
<organism evidence="5 6">
    <name type="scientific">Novosphingobium ginsenosidimutans</name>
    <dbReference type="NCBI Taxonomy" id="1176536"/>
    <lineage>
        <taxon>Bacteria</taxon>
        <taxon>Pseudomonadati</taxon>
        <taxon>Pseudomonadota</taxon>
        <taxon>Alphaproteobacteria</taxon>
        <taxon>Sphingomonadales</taxon>
        <taxon>Sphingomonadaceae</taxon>
        <taxon>Novosphingobium</taxon>
    </lineage>
</organism>
<evidence type="ECO:0000313" key="5">
    <source>
        <dbReference type="EMBL" id="QEA17331.1"/>
    </source>
</evidence>
<keyword evidence="6" id="KW-1185">Reference proteome</keyword>
<dbReference type="SUPFAM" id="SSF51735">
    <property type="entry name" value="NAD(P)-binding Rossmann-fold domains"/>
    <property type="match status" value="1"/>
</dbReference>
<dbReference type="InterPro" id="IPR002347">
    <property type="entry name" value="SDR_fam"/>
</dbReference>
<dbReference type="EMBL" id="CP042345">
    <property type="protein sequence ID" value="QEA17331.1"/>
    <property type="molecule type" value="Genomic_DNA"/>
</dbReference>
<dbReference type="PANTHER" id="PTHR44196">
    <property type="entry name" value="DEHYDROGENASE/REDUCTASE SDR FAMILY MEMBER 7B"/>
    <property type="match status" value="1"/>
</dbReference>
<evidence type="ECO:0000259" key="4">
    <source>
        <dbReference type="SMART" id="SM00822"/>
    </source>
</evidence>
<dbReference type="PRINTS" id="PR00081">
    <property type="entry name" value="GDHRDH"/>
</dbReference>
<dbReference type="RefSeq" id="WP_147091410.1">
    <property type="nucleotide sequence ID" value="NZ_BAABJD010000002.1"/>
</dbReference>
<dbReference type="Gene3D" id="3.40.50.720">
    <property type="entry name" value="NAD(P)-binding Rossmann-like Domain"/>
    <property type="match status" value="1"/>
</dbReference>
<dbReference type="GO" id="GO:0016020">
    <property type="term" value="C:membrane"/>
    <property type="evidence" value="ECO:0007669"/>
    <property type="project" value="TreeGrafter"/>
</dbReference>
<dbReference type="Proteomes" id="UP000321172">
    <property type="component" value="Chromosome"/>
</dbReference>
<dbReference type="OrthoDB" id="9793825at2"/>
<evidence type="ECO:0000256" key="3">
    <source>
        <dbReference type="RuleBase" id="RU000363"/>
    </source>
</evidence>
<proteinExistence type="inferred from homology"/>
<evidence type="ECO:0000256" key="1">
    <source>
        <dbReference type="ARBA" id="ARBA00006484"/>
    </source>
</evidence>
<accession>A0A5B8S6Z4</accession>
<protein>
    <submittedName>
        <fullName evidence="5">SDR family NAD(P)-dependent oxidoreductase</fullName>
    </submittedName>
</protein>
<dbReference type="KEGG" id="ngf:FRF71_14960"/>
<dbReference type="SMART" id="SM00822">
    <property type="entry name" value="PKS_KR"/>
    <property type="match status" value="1"/>
</dbReference>
<feature type="domain" description="Ketoreductase" evidence="4">
    <location>
        <begin position="6"/>
        <end position="187"/>
    </location>
</feature>
<reference evidence="5 6" key="1">
    <citation type="journal article" date="2013" name="J. Microbiol. Biotechnol.">
        <title>Novosphingobium ginsenosidimutans sp. nov., with the ability to convert ginsenoside.</title>
        <authorList>
            <person name="Kim J.K."/>
            <person name="He D."/>
            <person name="Liu Q.M."/>
            <person name="Park H.Y."/>
            <person name="Jung M.S."/>
            <person name="Yoon M.H."/>
            <person name="Kim S.C."/>
            <person name="Im W.T."/>
        </authorList>
    </citation>
    <scope>NUCLEOTIDE SEQUENCE [LARGE SCALE GENOMIC DNA]</scope>
    <source>
        <strain evidence="5 6">FW-6</strain>
    </source>
</reference>
<sequence>MSFKGQTAWITGASSGIGAALAKALAEQGARLVLSGRKIDALEAVAAECGSDCLILPFETTDIAALAPAVEQAWTWSGGIDLLVNNAGISQRSLAVETAYPVYQRIIDVDLLAPIALTQEILPKMAARKSGRLAYISSIAGKVGVPMRTAYCAAKFGLAGYADALRAETSVLGLKVHTIYPGSIRTDVSRNALTADGSARGASDSVIDNGIDPQVAAKWMLDAMLADQREIIVAEGGEAKMGELRRTPDALFDQVAAMMASGYAEKMKSEAKQ</sequence>
<dbReference type="PROSITE" id="PS00061">
    <property type="entry name" value="ADH_SHORT"/>
    <property type="match status" value="1"/>
</dbReference>
<dbReference type="InterPro" id="IPR057326">
    <property type="entry name" value="KR_dom"/>
</dbReference>
<dbReference type="InterPro" id="IPR036291">
    <property type="entry name" value="NAD(P)-bd_dom_sf"/>
</dbReference>
<dbReference type="GO" id="GO:0016491">
    <property type="term" value="F:oxidoreductase activity"/>
    <property type="evidence" value="ECO:0007669"/>
    <property type="project" value="UniProtKB-KW"/>
</dbReference>
<keyword evidence="2" id="KW-0560">Oxidoreductase</keyword>
<dbReference type="InterPro" id="IPR020904">
    <property type="entry name" value="Sc_DH/Rdtase_CS"/>
</dbReference>
<comment type="similarity">
    <text evidence="1 3">Belongs to the short-chain dehydrogenases/reductases (SDR) family.</text>
</comment>
<dbReference type="AlphaFoldDB" id="A0A5B8S6Z4"/>